<name>A0ABY7F029_MYAAR</name>
<proteinExistence type="predicted"/>
<evidence type="ECO:0000313" key="1">
    <source>
        <dbReference type="EMBL" id="WAR14093.1"/>
    </source>
</evidence>
<keyword evidence="2" id="KW-1185">Reference proteome</keyword>
<dbReference type="Proteomes" id="UP001164746">
    <property type="component" value="Chromosome 9"/>
</dbReference>
<accession>A0ABY7F029</accession>
<sequence>MFHSGRDVLLQNSDVNEKMFCSRTAKLCSSVLLQVMYVLLQIMVSCWKKGVSSSGTYGCLALELGWFLQIMDVLLQIMVSCWKTGVSSSRTPVCLNLEQDRCQEVRL</sequence>
<reference evidence="1" key="1">
    <citation type="submission" date="2022-11" db="EMBL/GenBank/DDBJ databases">
        <title>Centuries of genome instability and evolution in soft-shell clam transmissible cancer (bioRxiv).</title>
        <authorList>
            <person name="Hart S.F.M."/>
            <person name="Yonemitsu M.A."/>
            <person name="Giersch R.M."/>
            <person name="Beal B.F."/>
            <person name="Arriagada G."/>
            <person name="Davis B.W."/>
            <person name="Ostrander E.A."/>
            <person name="Goff S.P."/>
            <person name="Metzger M.J."/>
        </authorList>
    </citation>
    <scope>NUCLEOTIDE SEQUENCE</scope>
    <source>
        <strain evidence="1">MELC-2E11</strain>
        <tissue evidence="1">Siphon/mantle</tissue>
    </source>
</reference>
<organism evidence="1 2">
    <name type="scientific">Mya arenaria</name>
    <name type="common">Soft-shell clam</name>
    <dbReference type="NCBI Taxonomy" id="6604"/>
    <lineage>
        <taxon>Eukaryota</taxon>
        <taxon>Metazoa</taxon>
        <taxon>Spiralia</taxon>
        <taxon>Lophotrochozoa</taxon>
        <taxon>Mollusca</taxon>
        <taxon>Bivalvia</taxon>
        <taxon>Autobranchia</taxon>
        <taxon>Heteroconchia</taxon>
        <taxon>Euheterodonta</taxon>
        <taxon>Imparidentia</taxon>
        <taxon>Neoheterodontei</taxon>
        <taxon>Myida</taxon>
        <taxon>Myoidea</taxon>
        <taxon>Myidae</taxon>
        <taxon>Mya</taxon>
    </lineage>
</organism>
<gene>
    <name evidence="1" type="ORF">MAR_004198</name>
</gene>
<protein>
    <submittedName>
        <fullName evidence="1">Uncharacterized protein</fullName>
    </submittedName>
</protein>
<evidence type="ECO:0000313" key="2">
    <source>
        <dbReference type="Proteomes" id="UP001164746"/>
    </source>
</evidence>
<dbReference type="EMBL" id="CP111020">
    <property type="protein sequence ID" value="WAR14093.1"/>
    <property type="molecule type" value="Genomic_DNA"/>
</dbReference>